<comment type="caution">
    <text evidence="1">The sequence shown here is derived from an EMBL/GenBank/DDBJ whole genome shotgun (WGS) entry which is preliminary data.</text>
</comment>
<dbReference type="AlphaFoldDB" id="A0AAV2BGB2"/>
<proteinExistence type="predicted"/>
<gene>
    <name evidence="1" type="ORF">LARSCL_LOCUS19023</name>
</gene>
<sequence length="40" mass="4728">VRLATVPLPNIYIFLVLRHSSKHVFLVWKRLVLRSSNWAP</sequence>
<evidence type="ECO:0000313" key="1">
    <source>
        <dbReference type="EMBL" id="CAL1294977.1"/>
    </source>
</evidence>
<keyword evidence="2" id="KW-1185">Reference proteome</keyword>
<accession>A0AAV2BGB2</accession>
<reference evidence="1 2" key="1">
    <citation type="submission" date="2024-04" db="EMBL/GenBank/DDBJ databases">
        <authorList>
            <person name="Rising A."/>
            <person name="Reimegard J."/>
            <person name="Sonavane S."/>
            <person name="Akerstrom W."/>
            <person name="Nylinder S."/>
            <person name="Hedman E."/>
            <person name="Kallberg Y."/>
        </authorList>
    </citation>
    <scope>NUCLEOTIDE SEQUENCE [LARGE SCALE GENOMIC DNA]</scope>
</reference>
<organism evidence="1 2">
    <name type="scientific">Larinioides sclopetarius</name>
    <dbReference type="NCBI Taxonomy" id="280406"/>
    <lineage>
        <taxon>Eukaryota</taxon>
        <taxon>Metazoa</taxon>
        <taxon>Ecdysozoa</taxon>
        <taxon>Arthropoda</taxon>
        <taxon>Chelicerata</taxon>
        <taxon>Arachnida</taxon>
        <taxon>Araneae</taxon>
        <taxon>Araneomorphae</taxon>
        <taxon>Entelegynae</taxon>
        <taxon>Araneoidea</taxon>
        <taxon>Araneidae</taxon>
        <taxon>Larinioides</taxon>
    </lineage>
</organism>
<protein>
    <submittedName>
        <fullName evidence="1">Uncharacterized protein</fullName>
    </submittedName>
</protein>
<evidence type="ECO:0000313" key="2">
    <source>
        <dbReference type="Proteomes" id="UP001497382"/>
    </source>
</evidence>
<dbReference type="EMBL" id="CAXIEN010000358">
    <property type="protein sequence ID" value="CAL1294977.1"/>
    <property type="molecule type" value="Genomic_DNA"/>
</dbReference>
<name>A0AAV2BGB2_9ARAC</name>
<feature type="non-terminal residue" evidence="1">
    <location>
        <position position="1"/>
    </location>
</feature>
<dbReference type="Proteomes" id="UP001497382">
    <property type="component" value="Unassembled WGS sequence"/>
</dbReference>